<evidence type="ECO:0000313" key="2">
    <source>
        <dbReference type="EMBL" id="KAH7025104.1"/>
    </source>
</evidence>
<dbReference type="RefSeq" id="XP_046008652.1">
    <property type="nucleotide sequence ID" value="XM_046159393.1"/>
</dbReference>
<accession>A0A9P9BLP8</accession>
<feature type="chain" id="PRO_5040352087" evidence="1">
    <location>
        <begin position="17"/>
        <end position="145"/>
    </location>
</feature>
<reference evidence="2" key="1">
    <citation type="journal article" date="2021" name="Nat. Commun.">
        <title>Genetic determinants of endophytism in the Arabidopsis root mycobiome.</title>
        <authorList>
            <person name="Mesny F."/>
            <person name="Miyauchi S."/>
            <person name="Thiergart T."/>
            <person name="Pickel B."/>
            <person name="Atanasova L."/>
            <person name="Karlsson M."/>
            <person name="Huettel B."/>
            <person name="Barry K.W."/>
            <person name="Haridas S."/>
            <person name="Chen C."/>
            <person name="Bauer D."/>
            <person name="Andreopoulos W."/>
            <person name="Pangilinan J."/>
            <person name="LaButti K."/>
            <person name="Riley R."/>
            <person name="Lipzen A."/>
            <person name="Clum A."/>
            <person name="Drula E."/>
            <person name="Henrissat B."/>
            <person name="Kohler A."/>
            <person name="Grigoriev I.V."/>
            <person name="Martin F.M."/>
            <person name="Hacquard S."/>
        </authorList>
    </citation>
    <scope>NUCLEOTIDE SEQUENCE</scope>
    <source>
        <strain evidence="2">MPI-CAGE-CH-0230</strain>
    </source>
</reference>
<keyword evidence="1" id="KW-0732">Signal</keyword>
<keyword evidence="3" id="KW-1185">Reference proteome</keyword>
<dbReference type="AlphaFoldDB" id="A0A9P9BLP8"/>
<dbReference type="OrthoDB" id="5383526at2759"/>
<name>A0A9P9BLP8_9PEZI</name>
<gene>
    <name evidence="2" type="ORF">B0I36DRAFT_366998</name>
</gene>
<sequence length="145" mass="15854">MKCLFQLIPLVTAVSAVNVLLFAGSNRCGDASYFICTNISRFQCCNSMLPVIFQSVAIQAAPEGVNATLYGSEDTQCSFKTPARPGQTCLPGRWNSASWSPTTAVAEARSQEAECQEPDHFVHENGTIYDLAEVKMEDVLRMIPQ</sequence>
<comment type="caution">
    <text evidence="2">The sequence shown here is derived from an EMBL/GenBank/DDBJ whole genome shotgun (WGS) entry which is preliminary data.</text>
</comment>
<dbReference type="Proteomes" id="UP000756346">
    <property type="component" value="Unassembled WGS sequence"/>
</dbReference>
<feature type="signal peptide" evidence="1">
    <location>
        <begin position="1"/>
        <end position="16"/>
    </location>
</feature>
<evidence type="ECO:0000313" key="3">
    <source>
        <dbReference type="Proteomes" id="UP000756346"/>
    </source>
</evidence>
<evidence type="ECO:0000256" key="1">
    <source>
        <dbReference type="SAM" id="SignalP"/>
    </source>
</evidence>
<organism evidence="2 3">
    <name type="scientific">Microdochium trichocladiopsis</name>
    <dbReference type="NCBI Taxonomy" id="1682393"/>
    <lineage>
        <taxon>Eukaryota</taxon>
        <taxon>Fungi</taxon>
        <taxon>Dikarya</taxon>
        <taxon>Ascomycota</taxon>
        <taxon>Pezizomycotina</taxon>
        <taxon>Sordariomycetes</taxon>
        <taxon>Xylariomycetidae</taxon>
        <taxon>Xylariales</taxon>
        <taxon>Microdochiaceae</taxon>
        <taxon>Microdochium</taxon>
    </lineage>
</organism>
<proteinExistence type="predicted"/>
<protein>
    <submittedName>
        <fullName evidence="2">Uncharacterized protein</fullName>
    </submittedName>
</protein>
<dbReference type="EMBL" id="JAGTJQ010000009">
    <property type="protein sequence ID" value="KAH7025104.1"/>
    <property type="molecule type" value="Genomic_DNA"/>
</dbReference>
<dbReference type="GeneID" id="70188939"/>